<reference evidence="3 4" key="1">
    <citation type="submission" date="2012-04" db="EMBL/GenBank/DDBJ databases">
        <title>The Genome Sequence of Bacillus cereus VD078.</title>
        <authorList>
            <consortium name="The Broad Institute Genome Sequencing Platform"/>
            <consortium name="The Broad Institute Genome Sequencing Center for Infectious Disease"/>
            <person name="Feldgarden M."/>
            <person name="Van der Auwera G.A."/>
            <person name="Mahillon J."/>
            <person name="Duprez V."/>
            <person name="Timmery S."/>
            <person name="Mattelet C."/>
            <person name="Dierick K."/>
            <person name="Sun M."/>
            <person name="Yu Z."/>
            <person name="Zhu L."/>
            <person name="Hu X."/>
            <person name="Shank E.B."/>
            <person name="Swiecicka I."/>
            <person name="Hansen B.M."/>
            <person name="Andrup L."/>
            <person name="Young S.K."/>
            <person name="Zeng Q."/>
            <person name="Gargeya S."/>
            <person name="Fitzgerald M."/>
            <person name="Haas B."/>
            <person name="Abouelleil A."/>
            <person name="Alvarado L."/>
            <person name="Arachchi H.M."/>
            <person name="Berlin A."/>
            <person name="Chapman S.B."/>
            <person name="Goldberg J."/>
            <person name="Griggs A."/>
            <person name="Gujja S."/>
            <person name="Hansen M."/>
            <person name="Howarth C."/>
            <person name="Imamovic A."/>
            <person name="Larimer J."/>
            <person name="McCowen C."/>
            <person name="Montmayeur A."/>
            <person name="Murphy C."/>
            <person name="Neiman D."/>
            <person name="Pearson M."/>
            <person name="Priest M."/>
            <person name="Roberts A."/>
            <person name="Saif S."/>
            <person name="Shea T."/>
            <person name="Sisk P."/>
            <person name="Sykes S."/>
            <person name="Wortman J."/>
            <person name="Nusbaum C."/>
            <person name="Birren B."/>
        </authorList>
    </citation>
    <scope>NUCLEOTIDE SEQUENCE [LARGE SCALE GENOMIC DNA]</scope>
    <source>
        <strain evidence="3 4">VD078</strain>
    </source>
</reference>
<evidence type="ECO:0000259" key="2">
    <source>
        <dbReference type="SMART" id="SM00060"/>
    </source>
</evidence>
<feature type="signal peptide" evidence="1">
    <location>
        <begin position="1"/>
        <end position="27"/>
    </location>
</feature>
<gene>
    <name evidence="3" type="ORF">III_06077</name>
</gene>
<comment type="caution">
    <text evidence="3">The sequence shown here is derived from an EMBL/GenBank/DDBJ whole genome shotgun (WGS) entry which is preliminary data.</text>
</comment>
<feature type="domain" description="Fibronectin type-III" evidence="2">
    <location>
        <begin position="152"/>
        <end position="225"/>
    </location>
</feature>
<dbReference type="InterPro" id="IPR013783">
    <property type="entry name" value="Ig-like_fold"/>
</dbReference>
<accession>A0ABC9QUC6</accession>
<organism evidence="3 4">
    <name type="scientific">Bacillus mycoides</name>
    <dbReference type="NCBI Taxonomy" id="1405"/>
    <lineage>
        <taxon>Bacteria</taxon>
        <taxon>Bacillati</taxon>
        <taxon>Bacillota</taxon>
        <taxon>Bacilli</taxon>
        <taxon>Bacillales</taxon>
        <taxon>Bacillaceae</taxon>
        <taxon>Bacillus</taxon>
        <taxon>Bacillus cereus group</taxon>
    </lineage>
</organism>
<dbReference type="Proteomes" id="UP000006976">
    <property type="component" value="Unassembled WGS sequence"/>
</dbReference>
<dbReference type="SUPFAM" id="SSF49265">
    <property type="entry name" value="Fibronectin type III"/>
    <property type="match status" value="2"/>
</dbReference>
<name>A0ABC9QUC6_BACMY</name>
<feature type="non-terminal residue" evidence="3">
    <location>
        <position position="307"/>
    </location>
</feature>
<dbReference type="CDD" id="cd00063">
    <property type="entry name" value="FN3"/>
    <property type="match status" value="2"/>
</dbReference>
<dbReference type="InterPro" id="IPR036116">
    <property type="entry name" value="FN3_sf"/>
</dbReference>
<dbReference type="Pfam" id="PF00041">
    <property type="entry name" value="fn3"/>
    <property type="match status" value="1"/>
</dbReference>
<dbReference type="Gene3D" id="2.60.40.10">
    <property type="entry name" value="Immunoglobulins"/>
    <property type="match status" value="2"/>
</dbReference>
<dbReference type="InterPro" id="IPR003961">
    <property type="entry name" value="FN3_dom"/>
</dbReference>
<evidence type="ECO:0000313" key="4">
    <source>
        <dbReference type="Proteomes" id="UP000006976"/>
    </source>
</evidence>
<evidence type="ECO:0000256" key="1">
    <source>
        <dbReference type="SAM" id="SignalP"/>
    </source>
</evidence>
<feature type="chain" id="PRO_5044853345" description="Fibronectin type-III domain-containing protein" evidence="1">
    <location>
        <begin position="28"/>
        <end position="307"/>
    </location>
</feature>
<dbReference type="EMBL" id="AHEV01000059">
    <property type="protein sequence ID" value="EJR28802.1"/>
    <property type="molecule type" value="Genomic_DNA"/>
</dbReference>
<dbReference type="AlphaFoldDB" id="A0ABC9QUC6"/>
<evidence type="ECO:0000313" key="3">
    <source>
        <dbReference type="EMBL" id="EJR28802.1"/>
    </source>
</evidence>
<keyword evidence="1" id="KW-0732">Signal</keyword>
<sequence>MRVKKCLAMFAVMFILCLSVLPSFASAENIDILKGKFGARTDGSDYSGENVGGNNEVGLKLDATYSNVVAMRFLYTPTKADKLYLEFRYKGKEAQTISIGSLYSNQKKSIGQLIEMPIVKDKLFDMVVVKNSDGSPVMIYEMSVFVNNQVILDEITNLNAIEGANDVSFTWENPVNPTFSGVSIYKDNEFLKTVDKSVNTYKVEGLEGNKNYNFKFVATYEKGMSNGIQKGIKTLVDPKTIPPSPVSSLTAEPTDKTVKLKWKKPKDDDLAGFKILQNGKQIAEIGLEEEFTVKNLQSLTDYTFGVI</sequence>
<protein>
    <recommendedName>
        <fullName evidence="2">Fibronectin type-III domain-containing protein</fullName>
    </recommendedName>
</protein>
<feature type="domain" description="Fibronectin type-III" evidence="2">
    <location>
        <begin position="243"/>
        <end position="307"/>
    </location>
</feature>
<dbReference type="SMART" id="SM00060">
    <property type="entry name" value="FN3"/>
    <property type="match status" value="2"/>
</dbReference>
<proteinExistence type="predicted"/>